<comment type="pathway">
    <text evidence="4">Carbohydrate biosynthesis; gluconeogenesis.</text>
</comment>
<dbReference type="HAMAP" id="MF_01854">
    <property type="entry name" value="FBPase_class3"/>
    <property type="match status" value="1"/>
</dbReference>
<proteinExistence type="inferred from homology"/>
<comment type="cofactor">
    <cofactor evidence="4">
        <name>Mn(2+)</name>
        <dbReference type="ChEBI" id="CHEBI:29035"/>
    </cofactor>
</comment>
<dbReference type="Pfam" id="PF06874">
    <property type="entry name" value="FBPase_2"/>
    <property type="match status" value="1"/>
</dbReference>
<evidence type="ECO:0000256" key="4">
    <source>
        <dbReference type="HAMAP-Rule" id="MF_01854"/>
    </source>
</evidence>
<sequence>MERKYYELLSNRYKNIGEVTSEIINLEAILNLPKGTEHYLTDLHGEYHAFRHLVKTASGSLKIKIDELFGDILSLEEKHNFSKLIFYPEKILEGLKLNEYEKVHWYRVSIKRILSLFRLVSSKYTRSKVRKALPNEYAYILEEFLTLNSKDFNKEEYYSQIISTVIELGIADDFIIKSVNLIQQLSVDKLHILGDIYDRGADPHKIMDNLIGHHDCDIQWGNHDILWVGASKGHFACVANVLRISLRYSNLKTLEEGYGINLLPLGRFAMETYGGDPCKEFLPIANSDELFNDKEQYVRGQMHKAIAIIQFKLEAAVIKKRPEFHMERRMLLDKIDQTKGTIILNGKEYKLTSNNFPTIDPKDPYKLTEREEEVIEKIANYFEKSDKLQKHARFFFSNGNIYLKYNNQLMFHGCIPMDSHGNYKCFTIDGKEYCGKELMDKFEKLARKAYFKKDKKDLDWFWYMWTGEYSPLFGKEEMKTFERYFVSEKETHKEIKNPYYTLRENEEIILKLMDHFGVLKENGHVINGHTPVLAKNGELPIRAGKKLLVIDGGLSKAYQSSTGTAGYTLIYNSYGLRLASHKPFKSIEKAIEDSHEIISVIQLVDKAERKKVKDTETGELLIKSLKDLRVLLKMYRSGNLIGKH</sequence>
<protein>
    <recommendedName>
        <fullName evidence="4">Fructose-1,6-bisphosphatase class 3</fullName>
        <shortName evidence="4">FBPase class 3</shortName>
        <ecNumber evidence="4">3.1.3.11</ecNumber>
    </recommendedName>
    <alternativeName>
        <fullName evidence="4">D-fructose-1,6-bisphosphate 1-phosphohydrolase class 3</fullName>
    </alternativeName>
</protein>
<keyword evidence="6" id="KW-1185">Reference proteome</keyword>
<dbReference type="EMBL" id="QUAJ01000029">
    <property type="protein sequence ID" value="REI39886.1"/>
    <property type="molecule type" value="Genomic_DNA"/>
</dbReference>
<gene>
    <name evidence="4" type="primary">fbp</name>
    <name evidence="5" type="ORF">DYH56_13085</name>
</gene>
<dbReference type="InterPro" id="IPR029052">
    <property type="entry name" value="Metallo-depent_PP-like"/>
</dbReference>
<dbReference type="Proteomes" id="UP000263486">
    <property type="component" value="Unassembled WGS sequence"/>
</dbReference>
<reference evidence="5 6" key="1">
    <citation type="submission" date="2018-08" db="EMBL/GenBank/DDBJ databases">
        <title>Draft genome sequence of Psychrilyobacter sp. strain SD5 isolated from Black Sea water.</title>
        <authorList>
            <person name="Yadav S."/>
            <person name="Villanueva L."/>
            <person name="Damste J.S.S."/>
        </authorList>
    </citation>
    <scope>NUCLEOTIDE SEQUENCE [LARGE SCALE GENOMIC DNA]</scope>
    <source>
        <strain evidence="5 6">SD5</strain>
    </source>
</reference>
<keyword evidence="1 4" id="KW-0378">Hydrolase</keyword>
<evidence type="ECO:0000256" key="1">
    <source>
        <dbReference type="ARBA" id="ARBA00022801"/>
    </source>
</evidence>
<comment type="catalytic activity">
    <reaction evidence="4">
        <text>beta-D-fructose 1,6-bisphosphate + H2O = beta-D-fructose 6-phosphate + phosphate</text>
        <dbReference type="Rhea" id="RHEA:11064"/>
        <dbReference type="ChEBI" id="CHEBI:15377"/>
        <dbReference type="ChEBI" id="CHEBI:32966"/>
        <dbReference type="ChEBI" id="CHEBI:43474"/>
        <dbReference type="ChEBI" id="CHEBI:57634"/>
        <dbReference type="EC" id="3.1.3.11"/>
    </reaction>
</comment>
<evidence type="ECO:0000313" key="5">
    <source>
        <dbReference type="EMBL" id="REI39886.1"/>
    </source>
</evidence>
<accession>A0ABX9KEM3</accession>
<evidence type="ECO:0000256" key="2">
    <source>
        <dbReference type="ARBA" id="ARBA00023211"/>
    </source>
</evidence>
<dbReference type="InterPro" id="IPR009164">
    <property type="entry name" value="FBPtase_class3"/>
</dbReference>
<dbReference type="SUPFAM" id="SSF56300">
    <property type="entry name" value="Metallo-dependent phosphatases"/>
    <property type="match status" value="2"/>
</dbReference>
<evidence type="ECO:0000313" key="6">
    <source>
        <dbReference type="Proteomes" id="UP000263486"/>
    </source>
</evidence>
<dbReference type="Gene3D" id="3.60.21.10">
    <property type="match status" value="1"/>
</dbReference>
<evidence type="ECO:0000256" key="3">
    <source>
        <dbReference type="ARBA" id="ARBA00023277"/>
    </source>
</evidence>
<comment type="similarity">
    <text evidence="4">Belongs to the FBPase class 3 family.</text>
</comment>
<keyword evidence="3 4" id="KW-0119">Carbohydrate metabolism</keyword>
<comment type="caution">
    <text evidence="5">The sequence shown here is derived from an EMBL/GenBank/DDBJ whole genome shotgun (WGS) entry which is preliminary data.</text>
</comment>
<name>A0ABX9KEM3_9FUSO</name>
<keyword evidence="2 4" id="KW-0464">Manganese</keyword>
<dbReference type="RefSeq" id="WP_114643328.1">
    <property type="nucleotide sequence ID" value="NZ_JAACIO010000028.1"/>
</dbReference>
<dbReference type="EC" id="3.1.3.11" evidence="4"/>
<organism evidence="5 6">
    <name type="scientific">Psychrilyobacter piezotolerans</name>
    <dbReference type="NCBI Taxonomy" id="2293438"/>
    <lineage>
        <taxon>Bacteria</taxon>
        <taxon>Fusobacteriati</taxon>
        <taxon>Fusobacteriota</taxon>
        <taxon>Fusobacteriia</taxon>
        <taxon>Fusobacteriales</taxon>
        <taxon>Fusobacteriaceae</taxon>
        <taxon>Psychrilyobacter</taxon>
    </lineage>
</organism>
<dbReference type="PIRSF" id="PIRSF000906">
    <property type="entry name" value="FBPtase_Bacill"/>
    <property type="match status" value="1"/>
</dbReference>